<keyword evidence="2" id="KW-1185">Reference proteome</keyword>
<gene>
    <name evidence="1" type="ORF">GCM10008013_08800</name>
</gene>
<organism evidence="1 2">
    <name type="scientific">Paenibacillus segetis</name>
    <dbReference type="NCBI Taxonomy" id="1325360"/>
    <lineage>
        <taxon>Bacteria</taxon>
        <taxon>Bacillati</taxon>
        <taxon>Bacillota</taxon>
        <taxon>Bacilli</taxon>
        <taxon>Bacillales</taxon>
        <taxon>Paenibacillaceae</taxon>
        <taxon>Paenibacillus</taxon>
    </lineage>
</organism>
<proteinExistence type="predicted"/>
<name>A0ABQ1Y826_9BACL</name>
<sequence>MARAALEGMYYAGELVIHHKVRTRKYYDLAERHITTSVLHSPEPNATEQDFFDWFVLRRIDSIGLLWNRPSDAWLGIQPSIGSGFKSKERNEAFSRLLTNHKIVEVTIENMTFPLYIRSENLPMLEGITKQDALSKPHVRILAPLDNLLWDRNLIKELFNFEYRWEVYKPAVDRQYGYYVLPVLYGDQLIARFEPEKHHQNGKSVIKNWWWEKDLHIESSLELAVQEGMQRFGKYLI</sequence>
<dbReference type="PANTHER" id="PTHR30528:SF0">
    <property type="entry name" value="CYTOPLASMIC PROTEIN"/>
    <property type="match status" value="1"/>
</dbReference>
<evidence type="ECO:0008006" key="3">
    <source>
        <dbReference type="Google" id="ProtNLM"/>
    </source>
</evidence>
<dbReference type="Pfam" id="PF06224">
    <property type="entry name" value="AlkZ-like"/>
    <property type="match status" value="1"/>
</dbReference>
<comment type="caution">
    <text evidence="1">The sequence shown here is derived from an EMBL/GenBank/DDBJ whole genome shotgun (WGS) entry which is preliminary data.</text>
</comment>
<dbReference type="EMBL" id="BMFT01000001">
    <property type="protein sequence ID" value="GGH14897.1"/>
    <property type="molecule type" value="Genomic_DNA"/>
</dbReference>
<accession>A0ABQ1Y826</accession>
<dbReference type="InterPro" id="IPR009351">
    <property type="entry name" value="AlkZ-like"/>
</dbReference>
<evidence type="ECO:0000313" key="2">
    <source>
        <dbReference type="Proteomes" id="UP000659344"/>
    </source>
</evidence>
<protein>
    <recommendedName>
        <fullName evidence="3">Winged helix DNA-binding domain-containing protein</fullName>
    </recommendedName>
</protein>
<evidence type="ECO:0000313" key="1">
    <source>
        <dbReference type="EMBL" id="GGH14897.1"/>
    </source>
</evidence>
<reference evidence="2" key="1">
    <citation type="journal article" date="2019" name="Int. J. Syst. Evol. Microbiol.">
        <title>The Global Catalogue of Microorganisms (GCM) 10K type strain sequencing project: providing services to taxonomists for standard genome sequencing and annotation.</title>
        <authorList>
            <consortium name="The Broad Institute Genomics Platform"/>
            <consortium name="The Broad Institute Genome Sequencing Center for Infectious Disease"/>
            <person name="Wu L."/>
            <person name="Ma J."/>
        </authorList>
    </citation>
    <scope>NUCLEOTIDE SEQUENCE [LARGE SCALE GENOMIC DNA]</scope>
    <source>
        <strain evidence="2">CGMCC 1.12769</strain>
    </source>
</reference>
<dbReference type="PANTHER" id="PTHR30528">
    <property type="entry name" value="CYTOPLASMIC PROTEIN"/>
    <property type="match status" value="1"/>
</dbReference>
<dbReference type="Proteomes" id="UP000659344">
    <property type="component" value="Unassembled WGS sequence"/>
</dbReference>